<gene>
    <name evidence="2" type="ORF">BDV26DRAFT_251088</name>
</gene>
<sequence>MTIRAESSQRRLSWSADRDQSGRDDKGPGQMRSITRENMVGDGSHYSLSGWSMTCITLTPSKPLLIFRSLDDEHPLEHD</sequence>
<reference evidence="2 3" key="1">
    <citation type="submission" date="2019-04" db="EMBL/GenBank/DDBJ databases">
        <title>Friends and foes A comparative genomics studyof 23 Aspergillus species from section Flavi.</title>
        <authorList>
            <consortium name="DOE Joint Genome Institute"/>
            <person name="Kjaerbolling I."/>
            <person name="Vesth T."/>
            <person name="Frisvad J.C."/>
            <person name="Nybo J.L."/>
            <person name="Theobald S."/>
            <person name="Kildgaard S."/>
            <person name="Isbrandt T."/>
            <person name="Kuo A."/>
            <person name="Sato A."/>
            <person name="Lyhne E.K."/>
            <person name="Kogle M.E."/>
            <person name="Wiebenga A."/>
            <person name="Kun R.S."/>
            <person name="Lubbers R.J."/>
            <person name="Makela M.R."/>
            <person name="Barry K."/>
            <person name="Chovatia M."/>
            <person name="Clum A."/>
            <person name="Daum C."/>
            <person name="Haridas S."/>
            <person name="He G."/>
            <person name="LaButti K."/>
            <person name="Lipzen A."/>
            <person name="Mondo S."/>
            <person name="Riley R."/>
            <person name="Salamov A."/>
            <person name="Simmons B.A."/>
            <person name="Magnuson J.K."/>
            <person name="Henrissat B."/>
            <person name="Mortensen U.H."/>
            <person name="Larsen T.O."/>
            <person name="Devries R.P."/>
            <person name="Grigoriev I.V."/>
            <person name="Machida M."/>
            <person name="Baker S.E."/>
            <person name="Andersen M.R."/>
        </authorList>
    </citation>
    <scope>NUCLEOTIDE SEQUENCE [LARGE SCALE GENOMIC DNA]</scope>
    <source>
        <strain evidence="2 3">IBT 29228</strain>
    </source>
</reference>
<accession>A0A5N7BP08</accession>
<organism evidence="2 3">
    <name type="scientific">Aspergillus bertholletiae</name>
    <dbReference type="NCBI Taxonomy" id="1226010"/>
    <lineage>
        <taxon>Eukaryota</taxon>
        <taxon>Fungi</taxon>
        <taxon>Dikarya</taxon>
        <taxon>Ascomycota</taxon>
        <taxon>Pezizomycotina</taxon>
        <taxon>Eurotiomycetes</taxon>
        <taxon>Eurotiomycetidae</taxon>
        <taxon>Eurotiales</taxon>
        <taxon>Aspergillaceae</taxon>
        <taxon>Aspergillus</taxon>
        <taxon>Aspergillus subgen. Circumdati</taxon>
    </lineage>
</organism>
<evidence type="ECO:0000256" key="1">
    <source>
        <dbReference type="SAM" id="MobiDB-lite"/>
    </source>
</evidence>
<evidence type="ECO:0000313" key="3">
    <source>
        <dbReference type="Proteomes" id="UP000326198"/>
    </source>
</evidence>
<name>A0A5N7BP08_9EURO</name>
<dbReference type="EMBL" id="ML736154">
    <property type="protein sequence ID" value="KAE8383510.1"/>
    <property type="molecule type" value="Genomic_DNA"/>
</dbReference>
<evidence type="ECO:0000313" key="2">
    <source>
        <dbReference type="EMBL" id="KAE8383510.1"/>
    </source>
</evidence>
<feature type="region of interest" description="Disordered" evidence="1">
    <location>
        <begin position="1"/>
        <end position="38"/>
    </location>
</feature>
<dbReference type="Proteomes" id="UP000326198">
    <property type="component" value="Unassembled WGS sequence"/>
</dbReference>
<proteinExistence type="predicted"/>
<protein>
    <submittedName>
        <fullName evidence="2">Uncharacterized protein</fullName>
    </submittedName>
</protein>
<keyword evidence="3" id="KW-1185">Reference proteome</keyword>
<dbReference type="AlphaFoldDB" id="A0A5N7BP08"/>
<feature type="compositionally biased region" description="Basic and acidic residues" evidence="1">
    <location>
        <begin position="16"/>
        <end position="27"/>
    </location>
</feature>